<dbReference type="PROSITE" id="PS50893">
    <property type="entry name" value="ABC_TRANSPORTER_2"/>
    <property type="match status" value="2"/>
</dbReference>
<keyword evidence="5" id="KW-0547">Nucleotide-binding</keyword>
<dbReference type="PANTHER" id="PTHR43152:SF3">
    <property type="entry name" value="UVRABC SYSTEM PROTEIN A"/>
    <property type="match status" value="1"/>
</dbReference>
<evidence type="ECO:0000256" key="1">
    <source>
        <dbReference type="ARBA" id="ARBA00004496"/>
    </source>
</evidence>
<comment type="caution">
    <text evidence="18">The sequence shown here is derived from an EMBL/GenBank/DDBJ whole genome shotgun (WGS) entry which is preliminary data.</text>
</comment>
<dbReference type="GO" id="GO:0005737">
    <property type="term" value="C:cytoplasm"/>
    <property type="evidence" value="ECO:0007669"/>
    <property type="project" value="UniProtKB-SubCell"/>
</dbReference>
<dbReference type="InterPro" id="IPR041102">
    <property type="entry name" value="UvrA_inter"/>
</dbReference>
<evidence type="ECO:0000256" key="8">
    <source>
        <dbReference type="ARBA" id="ARBA00022771"/>
    </source>
</evidence>
<dbReference type="EMBL" id="JACIFF010000008">
    <property type="protein sequence ID" value="MBB4080533.1"/>
    <property type="molecule type" value="Genomic_DNA"/>
</dbReference>
<evidence type="ECO:0000256" key="9">
    <source>
        <dbReference type="ARBA" id="ARBA00022833"/>
    </source>
</evidence>
<keyword evidence="3" id="KW-0479">Metal-binding</keyword>
<evidence type="ECO:0000256" key="16">
    <source>
        <dbReference type="ARBA" id="ARBA00042156"/>
    </source>
</evidence>
<dbReference type="Pfam" id="PF17755">
    <property type="entry name" value="UvrA_DNA-bind"/>
    <property type="match status" value="1"/>
</dbReference>
<dbReference type="InterPro" id="IPR027417">
    <property type="entry name" value="P-loop_NTPase"/>
</dbReference>
<keyword evidence="13" id="KW-0234">DNA repair</keyword>
<keyword evidence="12" id="KW-0238">DNA-binding</keyword>
<evidence type="ECO:0000256" key="2">
    <source>
        <dbReference type="ARBA" id="ARBA00022490"/>
    </source>
</evidence>
<dbReference type="GO" id="GO:0005524">
    <property type="term" value="F:ATP binding"/>
    <property type="evidence" value="ECO:0007669"/>
    <property type="project" value="UniProtKB-KW"/>
</dbReference>
<keyword evidence="10" id="KW-0067">ATP-binding</keyword>
<dbReference type="Pfam" id="PF17760">
    <property type="entry name" value="UvrA_inter"/>
    <property type="match status" value="1"/>
</dbReference>
<evidence type="ECO:0000259" key="17">
    <source>
        <dbReference type="PROSITE" id="PS50893"/>
    </source>
</evidence>
<dbReference type="GO" id="GO:0003677">
    <property type="term" value="F:DNA binding"/>
    <property type="evidence" value="ECO:0007669"/>
    <property type="project" value="UniProtKB-KW"/>
</dbReference>
<evidence type="ECO:0000256" key="5">
    <source>
        <dbReference type="ARBA" id="ARBA00022741"/>
    </source>
</evidence>
<dbReference type="Gene3D" id="1.10.8.280">
    <property type="entry name" value="ABC transporter ATPase domain-like"/>
    <property type="match status" value="1"/>
</dbReference>
<evidence type="ECO:0000256" key="10">
    <source>
        <dbReference type="ARBA" id="ARBA00022840"/>
    </source>
</evidence>
<evidence type="ECO:0000256" key="6">
    <source>
        <dbReference type="ARBA" id="ARBA00022763"/>
    </source>
</evidence>
<dbReference type="Gene3D" id="1.20.1580.10">
    <property type="entry name" value="ABC transporter ATPase like domain"/>
    <property type="match status" value="3"/>
</dbReference>
<evidence type="ECO:0000256" key="4">
    <source>
        <dbReference type="ARBA" id="ARBA00022737"/>
    </source>
</evidence>
<feature type="domain" description="ABC transporter" evidence="17">
    <location>
        <begin position="622"/>
        <end position="948"/>
    </location>
</feature>
<keyword evidence="6" id="KW-0227">DNA damage</keyword>
<dbReference type="GO" id="GO:0008270">
    <property type="term" value="F:zinc ion binding"/>
    <property type="evidence" value="ECO:0007669"/>
    <property type="project" value="UniProtKB-KW"/>
</dbReference>
<dbReference type="GO" id="GO:0009380">
    <property type="term" value="C:excinuclease repair complex"/>
    <property type="evidence" value="ECO:0007669"/>
    <property type="project" value="InterPro"/>
</dbReference>
<dbReference type="GO" id="GO:0004518">
    <property type="term" value="F:nuclease activity"/>
    <property type="evidence" value="ECO:0007669"/>
    <property type="project" value="UniProtKB-KW"/>
</dbReference>
<dbReference type="PANTHER" id="PTHR43152">
    <property type="entry name" value="UVRABC SYSTEM PROTEIN A"/>
    <property type="match status" value="1"/>
</dbReference>
<keyword evidence="2" id="KW-0963">Cytoplasm</keyword>
<keyword evidence="9" id="KW-0862">Zinc</keyword>
<organism evidence="18 19">
    <name type="scientific">Neolewinella aquimaris</name>
    <dbReference type="NCBI Taxonomy" id="1835722"/>
    <lineage>
        <taxon>Bacteria</taxon>
        <taxon>Pseudomonadati</taxon>
        <taxon>Bacteroidota</taxon>
        <taxon>Saprospiria</taxon>
        <taxon>Saprospirales</taxon>
        <taxon>Lewinellaceae</taxon>
        <taxon>Neolewinella</taxon>
    </lineage>
</organism>
<comment type="similarity">
    <text evidence="14">Belongs to the ABC transporter superfamily. UvrA family.</text>
</comment>
<evidence type="ECO:0000256" key="3">
    <source>
        <dbReference type="ARBA" id="ARBA00022723"/>
    </source>
</evidence>
<keyword evidence="7" id="KW-0228">DNA excision</keyword>
<gene>
    <name evidence="18" type="ORF">GGR28_003167</name>
</gene>
<evidence type="ECO:0000256" key="11">
    <source>
        <dbReference type="ARBA" id="ARBA00022881"/>
    </source>
</evidence>
<dbReference type="GO" id="GO:0006289">
    <property type="term" value="P:nucleotide-excision repair"/>
    <property type="evidence" value="ECO:0007669"/>
    <property type="project" value="InterPro"/>
</dbReference>
<keyword evidence="8" id="KW-0863">Zinc-finger</keyword>
<proteinExistence type="inferred from homology"/>
<dbReference type="InterPro" id="IPR017871">
    <property type="entry name" value="ABC_transporter-like_CS"/>
</dbReference>
<dbReference type="InterPro" id="IPR041552">
    <property type="entry name" value="UvrA_DNA-bd"/>
</dbReference>
<dbReference type="AlphaFoldDB" id="A0A840E9B6"/>
<evidence type="ECO:0000256" key="12">
    <source>
        <dbReference type="ARBA" id="ARBA00023125"/>
    </source>
</evidence>
<evidence type="ECO:0000256" key="13">
    <source>
        <dbReference type="ARBA" id="ARBA00023204"/>
    </source>
</evidence>
<evidence type="ECO:0000256" key="7">
    <source>
        <dbReference type="ARBA" id="ARBA00022769"/>
    </source>
</evidence>
<dbReference type="SUPFAM" id="SSF52540">
    <property type="entry name" value="P-loop containing nucleoside triphosphate hydrolases"/>
    <property type="match status" value="2"/>
</dbReference>
<name>A0A840E9B6_9BACT</name>
<dbReference type="InterPro" id="IPR003439">
    <property type="entry name" value="ABC_transporter-like_ATP-bd"/>
</dbReference>
<sequence length="953" mass="106601">MPKPRRRPSRFHPMSTNRQDLSAADLRTAVFIKGANANNLKNIDLTIPKNQLVVVTGVSGSGKSSITMDTLFAEGQRRYVESLSSYARQFLMRMKKPEVDYIRGICPAIAIEQKTTTANARSTVGTLTEIYDYLRLLYARVGRTFSPISGKEVKRHSVTDVVDYITGHEEGSRVYLYAPVPRTYGDRTLRRELELLQQKGYSRVLIDDEPQQIEDVLESGRASLSKMLDQLETEEEVMVLIDRFVVRADDEENNKRIADSVQTAFTEGNGEVIVSLENGEWAAYNNRFELDGMIFLEPSPALFNYNNPYGACPTCEGFSRTMGIDEDKVIPNPSLSVYDGAVAPWTGSSYGQWQTDFLRAANRFQFPVHAPYADLTQEQKDELWDGNRHAQGIHAFFEELQKKLYKIQNRVMLARYRGRTLCHNCKGGRLRKEAGYVKIDGKAIMELVDLPIDLLQQHFLDLKLNDHDTTIARRLLLEINNRLQSMMDLGLGYLTINRLSNTLSGGESQRINLTRTLGSNLTASMYILDEPSVGLHPRDTERLVKVLRRLRDLGNTVLVVEHEEGIIAAADYLIDVGPAAGVHGGEIVFAGPYESIYGEATESLTTKYMNGTMQIEVPEHRRRLTNWIRLEGARMHNLKKIDVQIPLNAITVVSGVSGSGKTSLIKGILYPALRRELGEGTSQAPGPFTKIHGDLKLLTQVEMVNQSPIGKSSRSNPVTYVGAYDAIRNLMVNQQLSKIRGYKPSFFSFNVDGGRCPTCKGEGEQVVEMQFLADVRLVCEECNGARFKREILDVQYNGKNIAEILDLSINEAIDFFSEEKDIMKKLQPLQDVGLGYVTLGQSSSTLSGGEAQRVKLASFLTKEKKGEHILFIFDEPTTGLHFHDVKILLSAMNALVENGHTVLIVEHNIDVIKSADYVIDLGPEGGRDGGHLVFQGRPEELKGVEGSYTGRYL</sequence>
<keyword evidence="19" id="KW-1185">Reference proteome</keyword>
<evidence type="ECO:0000256" key="14">
    <source>
        <dbReference type="ARBA" id="ARBA00038000"/>
    </source>
</evidence>
<dbReference type="NCBIfam" id="TIGR00630">
    <property type="entry name" value="uvra"/>
    <property type="match status" value="1"/>
</dbReference>
<accession>A0A840E9B6</accession>
<keyword evidence="4" id="KW-0677">Repeat</keyword>
<dbReference type="Gene3D" id="3.30.1490.20">
    <property type="entry name" value="ATP-grasp fold, A domain"/>
    <property type="match status" value="1"/>
</dbReference>
<dbReference type="InterPro" id="IPR004602">
    <property type="entry name" value="UvrA"/>
</dbReference>
<comment type="subcellular location">
    <subcellularLocation>
        <location evidence="1">Cytoplasm</location>
    </subcellularLocation>
</comment>
<keyword evidence="11" id="KW-0267">Excision nuclease</keyword>
<protein>
    <recommendedName>
        <fullName evidence="15">UvrABC system protein A</fullName>
    </recommendedName>
    <alternativeName>
        <fullName evidence="16">Excinuclease ABC subunit A</fullName>
    </alternativeName>
</protein>
<evidence type="ECO:0000313" key="18">
    <source>
        <dbReference type="EMBL" id="MBB4080533.1"/>
    </source>
</evidence>
<dbReference type="Gene3D" id="3.40.50.300">
    <property type="entry name" value="P-loop containing nucleotide triphosphate hydrolases"/>
    <property type="match status" value="3"/>
</dbReference>
<feature type="domain" description="ABC transporter" evidence="17">
    <location>
        <begin position="313"/>
        <end position="609"/>
    </location>
</feature>
<dbReference type="Proteomes" id="UP000576209">
    <property type="component" value="Unassembled WGS sequence"/>
</dbReference>
<dbReference type="GO" id="GO:0016887">
    <property type="term" value="F:ATP hydrolysis activity"/>
    <property type="evidence" value="ECO:0007669"/>
    <property type="project" value="InterPro"/>
</dbReference>
<evidence type="ECO:0000256" key="15">
    <source>
        <dbReference type="ARBA" id="ARBA00039316"/>
    </source>
</evidence>
<evidence type="ECO:0000313" key="19">
    <source>
        <dbReference type="Proteomes" id="UP000576209"/>
    </source>
</evidence>
<dbReference type="PROSITE" id="PS00211">
    <property type="entry name" value="ABC_TRANSPORTER_1"/>
    <property type="match status" value="1"/>
</dbReference>
<dbReference type="InterPro" id="IPR013815">
    <property type="entry name" value="ATP_grasp_subdomain_1"/>
</dbReference>
<reference evidence="18 19" key="1">
    <citation type="submission" date="2020-08" db="EMBL/GenBank/DDBJ databases">
        <title>Genomic Encyclopedia of Type Strains, Phase IV (KMG-IV): sequencing the most valuable type-strain genomes for metagenomic binning, comparative biology and taxonomic classification.</title>
        <authorList>
            <person name="Goeker M."/>
        </authorList>
    </citation>
    <scope>NUCLEOTIDE SEQUENCE [LARGE SCALE GENOMIC DNA]</scope>
    <source>
        <strain evidence="18 19">DSM 105137</strain>
    </source>
</reference>